<evidence type="ECO:0000256" key="1">
    <source>
        <dbReference type="SAM" id="MobiDB-lite"/>
    </source>
</evidence>
<dbReference type="EMBL" id="CP144749">
    <property type="protein sequence ID" value="WVZ75574.1"/>
    <property type="molecule type" value="Genomic_DNA"/>
</dbReference>
<organism evidence="2 3">
    <name type="scientific">Paspalum notatum var. saurae</name>
    <dbReference type="NCBI Taxonomy" id="547442"/>
    <lineage>
        <taxon>Eukaryota</taxon>
        <taxon>Viridiplantae</taxon>
        <taxon>Streptophyta</taxon>
        <taxon>Embryophyta</taxon>
        <taxon>Tracheophyta</taxon>
        <taxon>Spermatophyta</taxon>
        <taxon>Magnoliopsida</taxon>
        <taxon>Liliopsida</taxon>
        <taxon>Poales</taxon>
        <taxon>Poaceae</taxon>
        <taxon>PACMAD clade</taxon>
        <taxon>Panicoideae</taxon>
        <taxon>Andropogonodae</taxon>
        <taxon>Paspaleae</taxon>
        <taxon>Paspalinae</taxon>
        <taxon>Paspalum</taxon>
    </lineage>
</organism>
<feature type="region of interest" description="Disordered" evidence="1">
    <location>
        <begin position="123"/>
        <end position="162"/>
    </location>
</feature>
<accession>A0AAQ3TM79</accession>
<dbReference type="AlphaFoldDB" id="A0AAQ3TM79"/>
<evidence type="ECO:0000313" key="2">
    <source>
        <dbReference type="EMBL" id="WVZ75574.1"/>
    </source>
</evidence>
<sequence length="241" mass="26426">MPLRIEIAIANPVLSAVRLRGHSNVHSPHKKEATTSLPLSHAVPARSANLSTKHAGRPTAGRLFLVHMKSVVDDYASADFVLHRGRRQGHRCTFVQEKAADNGRPQAQRELLRRRAPAIVIPTQACSGGAPPSTRGIRKNPSPSTNCFLDDRQDPEQSGSSTVHLRLHLPMVSYFHRPRCPSMGKANTAGDLYRQFDGEATSAGDLPRTDGDTPSAVCIYCRPRHHVLAPAVFYTVARRLI</sequence>
<keyword evidence="3" id="KW-1185">Reference proteome</keyword>
<proteinExistence type="predicted"/>
<protein>
    <submittedName>
        <fullName evidence="2">Uncharacterized protein</fullName>
    </submittedName>
</protein>
<gene>
    <name evidence="2" type="ORF">U9M48_023613</name>
</gene>
<reference evidence="2 3" key="1">
    <citation type="submission" date="2024-02" db="EMBL/GenBank/DDBJ databases">
        <title>High-quality chromosome-scale genome assembly of Pensacola bahiagrass (Paspalum notatum Flugge var. saurae).</title>
        <authorList>
            <person name="Vega J.M."/>
            <person name="Podio M."/>
            <person name="Orjuela J."/>
            <person name="Siena L.A."/>
            <person name="Pessino S.C."/>
            <person name="Combes M.C."/>
            <person name="Mariac C."/>
            <person name="Albertini E."/>
            <person name="Pupilli F."/>
            <person name="Ortiz J.P.A."/>
            <person name="Leblanc O."/>
        </authorList>
    </citation>
    <scope>NUCLEOTIDE SEQUENCE [LARGE SCALE GENOMIC DNA]</scope>
    <source>
        <strain evidence="2">R1</strain>
        <tissue evidence="2">Leaf</tissue>
    </source>
</reference>
<evidence type="ECO:0000313" key="3">
    <source>
        <dbReference type="Proteomes" id="UP001341281"/>
    </source>
</evidence>
<dbReference type="Proteomes" id="UP001341281">
    <property type="component" value="Chromosome 05"/>
</dbReference>
<name>A0AAQ3TM79_PASNO</name>